<dbReference type="Proteomes" id="UP000321224">
    <property type="component" value="Unassembled WGS sequence"/>
</dbReference>
<dbReference type="GO" id="GO:0016787">
    <property type="term" value="F:hydrolase activity"/>
    <property type="evidence" value="ECO:0007669"/>
    <property type="project" value="UniProtKB-KW"/>
</dbReference>
<proteinExistence type="predicted"/>
<dbReference type="SUPFAM" id="SSF53474">
    <property type="entry name" value="alpha/beta-Hydrolases"/>
    <property type="match status" value="1"/>
</dbReference>
<reference evidence="3 4" key="1">
    <citation type="submission" date="2016-10" db="EMBL/GenBank/DDBJ databases">
        <authorList>
            <person name="Varghese N."/>
            <person name="Submissions S."/>
        </authorList>
    </citation>
    <scope>NUCLEOTIDE SEQUENCE [LARGE SCALE GENOMIC DNA]</scope>
    <source>
        <strain evidence="3 4">DSM 2260</strain>
    </source>
</reference>
<gene>
    <name evidence="2" type="ORF">MVI01_46580</name>
    <name evidence="3" type="ORF">SAMN04488504_12120</name>
</gene>
<keyword evidence="4" id="KW-1185">Reference proteome</keyword>
<sequence length="265" mass="27563">MLTVTVDGVPLHYRDEGKGPPVLLLHAFPLNGSTFDKQVKALSGRYRFIIPDIRGFGESALGEGPTEMSRIARDALSLLDALNLDTVVVGGVSMGGYAAMALLREDAGRVSGLVLMDTQATADDAEGKARRETSAAQALEVGVEPIIQAMLPKMVAAGPDSPVAREVAALMRAAAPASVAAALRGMALRPDSKDMLARYAGPALVIVGEHDALTPPAKAKEIAELISGAKLEVIPDAGHLANQEQPDRVNAVLDAFLSSLQGPSA</sequence>
<evidence type="ECO:0000313" key="5">
    <source>
        <dbReference type="Proteomes" id="UP000321224"/>
    </source>
</evidence>
<dbReference type="InterPro" id="IPR029058">
    <property type="entry name" value="AB_hydrolase_fold"/>
</dbReference>
<dbReference type="Gene3D" id="3.40.50.1820">
    <property type="entry name" value="alpha/beta hydrolase"/>
    <property type="match status" value="1"/>
</dbReference>
<protein>
    <submittedName>
        <fullName evidence="2">Alpha/beta hydrolase</fullName>
    </submittedName>
    <submittedName>
        <fullName evidence="3">Pimeloyl-ACP methyl ester carboxylesterase</fullName>
    </submittedName>
</protein>
<dbReference type="AlphaFoldDB" id="A0A511HHL6"/>
<dbReference type="Pfam" id="PF00561">
    <property type="entry name" value="Abhydrolase_1"/>
    <property type="match status" value="1"/>
</dbReference>
<dbReference type="PANTHER" id="PTHR43798:SF29">
    <property type="entry name" value="AB HYDROLASE-1 DOMAIN-CONTAINING PROTEIN"/>
    <property type="match status" value="1"/>
</dbReference>
<evidence type="ECO:0000313" key="2">
    <source>
        <dbReference type="EMBL" id="GEL72874.1"/>
    </source>
</evidence>
<dbReference type="EMBL" id="BJVY01000028">
    <property type="protein sequence ID" value="GEL72874.1"/>
    <property type="molecule type" value="Genomic_DNA"/>
</dbReference>
<evidence type="ECO:0000259" key="1">
    <source>
        <dbReference type="Pfam" id="PF00561"/>
    </source>
</evidence>
<evidence type="ECO:0000313" key="3">
    <source>
        <dbReference type="EMBL" id="SDF13200.1"/>
    </source>
</evidence>
<evidence type="ECO:0000313" key="4">
    <source>
        <dbReference type="Proteomes" id="UP000198717"/>
    </source>
</evidence>
<reference evidence="2 5" key="2">
    <citation type="submission" date="2019-07" db="EMBL/GenBank/DDBJ databases">
        <title>Whole genome shotgun sequence of Myxococcus virescens NBRC 100334.</title>
        <authorList>
            <person name="Hosoyama A."/>
            <person name="Uohara A."/>
            <person name="Ohji S."/>
            <person name="Ichikawa N."/>
        </authorList>
    </citation>
    <scope>NUCLEOTIDE SEQUENCE [LARGE SCALE GENOMIC DNA]</scope>
    <source>
        <strain evidence="2 5">NBRC 100334</strain>
    </source>
</reference>
<dbReference type="InterPro" id="IPR050266">
    <property type="entry name" value="AB_hydrolase_sf"/>
</dbReference>
<feature type="domain" description="AB hydrolase-1" evidence="1">
    <location>
        <begin position="20"/>
        <end position="242"/>
    </location>
</feature>
<organism evidence="2 5">
    <name type="scientific">Myxococcus virescens</name>
    <dbReference type="NCBI Taxonomy" id="83456"/>
    <lineage>
        <taxon>Bacteria</taxon>
        <taxon>Pseudomonadati</taxon>
        <taxon>Myxococcota</taxon>
        <taxon>Myxococcia</taxon>
        <taxon>Myxococcales</taxon>
        <taxon>Cystobacterineae</taxon>
        <taxon>Myxococcaceae</taxon>
        <taxon>Myxococcus</taxon>
    </lineage>
</organism>
<comment type="caution">
    <text evidence="2">The sequence shown here is derived from an EMBL/GenBank/DDBJ whole genome shotgun (WGS) entry which is preliminary data.</text>
</comment>
<accession>A0A511HHL6</accession>
<dbReference type="InterPro" id="IPR000073">
    <property type="entry name" value="AB_hydrolase_1"/>
</dbReference>
<dbReference type="PANTHER" id="PTHR43798">
    <property type="entry name" value="MONOACYLGLYCEROL LIPASE"/>
    <property type="match status" value="1"/>
</dbReference>
<dbReference type="Proteomes" id="UP000198717">
    <property type="component" value="Unassembled WGS sequence"/>
</dbReference>
<keyword evidence="2" id="KW-0378">Hydrolase</keyword>
<name>A0A511HHL6_9BACT</name>
<dbReference type="PRINTS" id="PR00111">
    <property type="entry name" value="ABHYDROLASE"/>
</dbReference>
<dbReference type="RefSeq" id="WP_090495027.1">
    <property type="nucleotide sequence ID" value="NZ_BJVY01000028.1"/>
</dbReference>
<dbReference type="EMBL" id="FNAJ01000021">
    <property type="protein sequence ID" value="SDF13200.1"/>
    <property type="molecule type" value="Genomic_DNA"/>
</dbReference>